<dbReference type="RefSeq" id="WP_104022937.1">
    <property type="nucleotide sequence ID" value="NZ_CP007128.1"/>
</dbReference>
<dbReference type="KEGG" id="gba:J421_4349"/>
<dbReference type="Pfam" id="PF02104">
    <property type="entry name" value="SURF1"/>
    <property type="match status" value="1"/>
</dbReference>
<keyword evidence="4 6" id="KW-1133">Transmembrane helix</keyword>
<evidence type="ECO:0000256" key="3">
    <source>
        <dbReference type="ARBA" id="ARBA00022692"/>
    </source>
</evidence>
<comment type="similarity">
    <text evidence="2 6">Belongs to the SURF1 family.</text>
</comment>
<dbReference type="Proteomes" id="UP000019151">
    <property type="component" value="Chromosome"/>
</dbReference>
<evidence type="ECO:0000313" key="8">
    <source>
        <dbReference type="Proteomes" id="UP000019151"/>
    </source>
</evidence>
<evidence type="ECO:0000256" key="4">
    <source>
        <dbReference type="ARBA" id="ARBA00022989"/>
    </source>
</evidence>
<dbReference type="PROSITE" id="PS50895">
    <property type="entry name" value="SURF1"/>
    <property type="match status" value="1"/>
</dbReference>
<dbReference type="PANTHER" id="PTHR23427">
    <property type="entry name" value="SURFEIT LOCUS PROTEIN"/>
    <property type="match status" value="1"/>
</dbReference>
<dbReference type="OrthoDB" id="9807214at2"/>
<keyword evidence="5 6" id="KW-0472">Membrane</keyword>
<comment type="caution">
    <text evidence="6">Lacks conserved residue(s) required for the propagation of feature annotation.</text>
</comment>
<dbReference type="EMBL" id="CP007128">
    <property type="protein sequence ID" value="AHG91886.1"/>
    <property type="molecule type" value="Genomic_DNA"/>
</dbReference>
<gene>
    <name evidence="7" type="ORF">J421_4349</name>
</gene>
<dbReference type="AlphaFoldDB" id="W0RMA1"/>
<organism evidence="7 8">
    <name type="scientific">Gemmatirosa kalamazoonensis</name>
    <dbReference type="NCBI Taxonomy" id="861299"/>
    <lineage>
        <taxon>Bacteria</taxon>
        <taxon>Pseudomonadati</taxon>
        <taxon>Gemmatimonadota</taxon>
        <taxon>Gemmatimonadia</taxon>
        <taxon>Gemmatimonadales</taxon>
        <taxon>Gemmatimonadaceae</taxon>
        <taxon>Gemmatirosa</taxon>
    </lineage>
</organism>
<proteinExistence type="inferred from homology"/>
<feature type="transmembrane region" description="Helical" evidence="6">
    <location>
        <begin position="208"/>
        <end position="227"/>
    </location>
</feature>
<dbReference type="InterPro" id="IPR045214">
    <property type="entry name" value="Surf1/Surf4"/>
</dbReference>
<evidence type="ECO:0000313" key="7">
    <source>
        <dbReference type="EMBL" id="AHG91886.1"/>
    </source>
</evidence>
<name>W0RMA1_9BACT</name>
<dbReference type="eggNOG" id="COG3346">
    <property type="taxonomic scope" value="Bacteria"/>
</dbReference>
<dbReference type="PANTHER" id="PTHR23427:SF2">
    <property type="entry name" value="SURFEIT LOCUS PROTEIN 1"/>
    <property type="match status" value="1"/>
</dbReference>
<keyword evidence="6" id="KW-1003">Cell membrane</keyword>
<evidence type="ECO:0000256" key="6">
    <source>
        <dbReference type="RuleBase" id="RU363076"/>
    </source>
</evidence>
<dbReference type="HOGENOM" id="CLU_047737_0_0_0"/>
<sequence>MSRRMVLYLVLAFVVAAVCVRLGIWQLSRLRGRRARNAVVATRLAEPPEPLRAVPVDTGAAHYRRVRVEGRPEYGREVVLVNRTRQGSPGVNILTPVRVAGTDTLVLVNRGWVYSPNASDVDLSRWREGDTLSADGWVEIPTRLRGAAALASSPRAFRWLDGGAVARAVGAPVTPYYVVLDPPAGDPPKDRPVRLPRPALDEGPHRSYAIQWFFFAALAVVGALAFARSERRA</sequence>
<dbReference type="InParanoid" id="W0RMA1"/>
<evidence type="ECO:0000256" key="2">
    <source>
        <dbReference type="ARBA" id="ARBA00007165"/>
    </source>
</evidence>
<dbReference type="STRING" id="861299.J421_4349"/>
<accession>W0RMA1</accession>
<dbReference type="CDD" id="cd06662">
    <property type="entry name" value="SURF1"/>
    <property type="match status" value="1"/>
</dbReference>
<dbReference type="InterPro" id="IPR002994">
    <property type="entry name" value="Surf1/Shy1"/>
</dbReference>
<keyword evidence="8" id="KW-1185">Reference proteome</keyword>
<comment type="subcellular location">
    <subcellularLocation>
        <location evidence="6">Cell membrane</location>
        <topology evidence="6">Multi-pass membrane protein</topology>
    </subcellularLocation>
    <subcellularLocation>
        <location evidence="1">Membrane</location>
    </subcellularLocation>
</comment>
<evidence type="ECO:0000256" key="5">
    <source>
        <dbReference type="ARBA" id="ARBA00023136"/>
    </source>
</evidence>
<reference evidence="7 8" key="1">
    <citation type="journal article" date="2014" name="Genome Announc.">
        <title>Genome Sequence and Methylome of Soil Bacterium Gemmatirosa kalamazoonensis KBS708T, a Member of the Rarely Cultivated Gemmatimonadetes Phylum.</title>
        <authorList>
            <person name="Debruyn J.M."/>
            <person name="Radosevich M."/>
            <person name="Wommack K.E."/>
            <person name="Polson S.W."/>
            <person name="Hauser L.J."/>
            <person name="Fawaz M.N."/>
            <person name="Korlach J."/>
            <person name="Tsai Y.C."/>
        </authorList>
    </citation>
    <scope>NUCLEOTIDE SEQUENCE [LARGE SCALE GENOMIC DNA]</scope>
    <source>
        <strain evidence="7 8">KBS708</strain>
    </source>
</reference>
<dbReference type="GO" id="GO:0005886">
    <property type="term" value="C:plasma membrane"/>
    <property type="evidence" value="ECO:0007669"/>
    <property type="project" value="UniProtKB-SubCell"/>
</dbReference>
<protein>
    <recommendedName>
        <fullName evidence="6">SURF1-like protein</fullName>
    </recommendedName>
</protein>
<evidence type="ECO:0000256" key="1">
    <source>
        <dbReference type="ARBA" id="ARBA00004370"/>
    </source>
</evidence>
<keyword evidence="3 6" id="KW-0812">Transmembrane</keyword>